<comment type="similarity">
    <text evidence="1">Belongs to the universal stress protein A family.</text>
</comment>
<feature type="region of interest" description="Disordered" evidence="2">
    <location>
        <begin position="1"/>
        <end position="29"/>
    </location>
</feature>
<reference evidence="4" key="1">
    <citation type="journal article" date="2014" name="Int. J. Syst. Evol. Microbiol.">
        <title>Complete genome sequence of Corynebacterium casei LMG S-19264T (=DSM 44701T), isolated from a smear-ripened cheese.</title>
        <authorList>
            <consortium name="US DOE Joint Genome Institute (JGI-PGF)"/>
            <person name="Walter F."/>
            <person name="Albersmeier A."/>
            <person name="Kalinowski J."/>
            <person name="Ruckert C."/>
        </authorList>
    </citation>
    <scope>NUCLEOTIDE SEQUENCE</scope>
    <source>
        <strain evidence="4">JCM 4122</strain>
    </source>
</reference>
<dbReference type="SUPFAM" id="SSF52402">
    <property type="entry name" value="Adenine nucleotide alpha hydrolases-like"/>
    <property type="match status" value="2"/>
</dbReference>
<evidence type="ECO:0000313" key="5">
    <source>
        <dbReference type="Proteomes" id="UP000632849"/>
    </source>
</evidence>
<organism evidence="4 5">
    <name type="scientific">Streptomyces filamentosus</name>
    <name type="common">Streptomyces roseosporus</name>
    <dbReference type="NCBI Taxonomy" id="67294"/>
    <lineage>
        <taxon>Bacteria</taxon>
        <taxon>Bacillati</taxon>
        <taxon>Actinomycetota</taxon>
        <taxon>Actinomycetes</taxon>
        <taxon>Kitasatosporales</taxon>
        <taxon>Streptomycetaceae</taxon>
        <taxon>Streptomyces</taxon>
    </lineage>
</organism>
<evidence type="ECO:0000256" key="2">
    <source>
        <dbReference type="SAM" id="MobiDB-lite"/>
    </source>
</evidence>
<proteinExistence type="inferred from homology"/>
<dbReference type="InterPro" id="IPR006015">
    <property type="entry name" value="Universal_stress_UspA"/>
</dbReference>
<dbReference type="InterPro" id="IPR014729">
    <property type="entry name" value="Rossmann-like_a/b/a_fold"/>
</dbReference>
<protein>
    <submittedName>
        <fullName evidence="4">Universal stress protein</fullName>
    </submittedName>
</protein>
<feature type="compositionally biased region" description="Basic and acidic residues" evidence="2">
    <location>
        <begin position="1"/>
        <end position="22"/>
    </location>
</feature>
<dbReference type="PANTHER" id="PTHR46268">
    <property type="entry name" value="STRESS RESPONSE PROTEIN NHAX"/>
    <property type="match status" value="1"/>
</dbReference>
<evidence type="ECO:0000256" key="1">
    <source>
        <dbReference type="ARBA" id="ARBA00008791"/>
    </source>
</evidence>
<dbReference type="Gene3D" id="3.40.50.620">
    <property type="entry name" value="HUPs"/>
    <property type="match status" value="2"/>
</dbReference>
<feature type="domain" description="UspA" evidence="3">
    <location>
        <begin position="22"/>
        <end position="155"/>
    </location>
</feature>
<accession>A0A919BS43</accession>
<evidence type="ECO:0000313" key="4">
    <source>
        <dbReference type="EMBL" id="GHG09938.1"/>
    </source>
</evidence>
<dbReference type="AlphaFoldDB" id="A0A919BS43"/>
<name>A0A919BS43_STRFL</name>
<dbReference type="Proteomes" id="UP000632849">
    <property type="component" value="Unassembled WGS sequence"/>
</dbReference>
<dbReference type="EMBL" id="BNBE01000002">
    <property type="protein sequence ID" value="GHG09938.1"/>
    <property type="molecule type" value="Genomic_DNA"/>
</dbReference>
<evidence type="ECO:0000259" key="3">
    <source>
        <dbReference type="Pfam" id="PF00582"/>
    </source>
</evidence>
<reference evidence="4" key="2">
    <citation type="submission" date="2020-09" db="EMBL/GenBank/DDBJ databases">
        <authorList>
            <person name="Sun Q."/>
            <person name="Ohkuma M."/>
        </authorList>
    </citation>
    <scope>NUCLEOTIDE SEQUENCE</scope>
    <source>
        <strain evidence="4">JCM 4122</strain>
    </source>
</reference>
<dbReference type="PRINTS" id="PR01438">
    <property type="entry name" value="UNVRSLSTRESS"/>
</dbReference>
<dbReference type="Pfam" id="PF00582">
    <property type="entry name" value="Usp"/>
    <property type="match status" value="2"/>
</dbReference>
<keyword evidence="5" id="KW-1185">Reference proteome</keyword>
<dbReference type="PANTHER" id="PTHR46268:SF6">
    <property type="entry name" value="UNIVERSAL STRESS PROTEIN UP12"/>
    <property type="match status" value="1"/>
</dbReference>
<dbReference type="RefSeq" id="WP_190042924.1">
    <property type="nucleotide sequence ID" value="NZ_BNBE01000002.1"/>
</dbReference>
<feature type="domain" description="UspA" evidence="3">
    <location>
        <begin position="169"/>
        <end position="307"/>
    </location>
</feature>
<gene>
    <name evidence="4" type="ORF">GCM10017667_48050</name>
</gene>
<sequence length="309" mass="32741">MTREADRTGEDGTGDREARPGREIVAGVDGSPESLAAADWAAREAEHRGLPLRLAHAWRWEPLDLPLVQDREAQERVAEEVVRTAEAELTARHPKVAITSEVLPDTPVPALLGTLDEAEMLVIGSRGHGAVAGFLLGSYGQQVIAASTRPVVAVRAHDDRAAEPPSGEILVGQQGGPEDSEAVLRFAFETADARGAAIRAVRAWSLPSLYAYSPASMRLADDAGGLVPFEEKALREALAPWRERYPHVPVTEHVELGSAGQVLLTTSGAAQLLVVGRRAKRGALGQRIGSVAHAALHLAPCPVAVVPQG</sequence>
<dbReference type="InterPro" id="IPR006016">
    <property type="entry name" value="UspA"/>
</dbReference>
<comment type="caution">
    <text evidence="4">The sequence shown here is derived from an EMBL/GenBank/DDBJ whole genome shotgun (WGS) entry which is preliminary data.</text>
</comment>